<proteinExistence type="predicted"/>
<evidence type="ECO:0000313" key="3">
    <source>
        <dbReference type="Proteomes" id="UP000004849"/>
    </source>
</evidence>
<organism evidence="2 3">
    <name type="scientific">Phocaeicola dorei DSM 17855</name>
    <dbReference type="NCBI Taxonomy" id="483217"/>
    <lineage>
        <taxon>Bacteria</taxon>
        <taxon>Pseudomonadati</taxon>
        <taxon>Bacteroidota</taxon>
        <taxon>Bacteroidia</taxon>
        <taxon>Bacteroidales</taxon>
        <taxon>Bacteroidaceae</taxon>
        <taxon>Phocaeicola</taxon>
    </lineage>
</organism>
<dbReference type="HOGENOM" id="CLU_2710391_0_0_10"/>
<feature type="transmembrane region" description="Helical" evidence="1">
    <location>
        <begin position="6"/>
        <end position="24"/>
    </location>
</feature>
<evidence type="ECO:0008006" key="4">
    <source>
        <dbReference type="Google" id="ProtNLM"/>
    </source>
</evidence>
<gene>
    <name evidence="2" type="ORF">BACDOR_05010</name>
</gene>
<evidence type="ECO:0000313" key="2">
    <source>
        <dbReference type="EMBL" id="EEB22567.1"/>
    </source>
</evidence>
<name>B6W5Z3_9BACT</name>
<dbReference type="EMBL" id="ABWZ01000105">
    <property type="protein sequence ID" value="EEB22567.1"/>
    <property type="molecule type" value="Genomic_DNA"/>
</dbReference>
<protein>
    <recommendedName>
        <fullName evidence="4">CDP-diacylglycerol--serine O-phosphatidyltransferase</fullName>
    </recommendedName>
</protein>
<reference evidence="2 3" key="2">
    <citation type="submission" date="2008-10" db="EMBL/GenBank/DDBJ databases">
        <authorList>
            <person name="Fulton L."/>
            <person name="Clifton S."/>
            <person name="Fulton B."/>
            <person name="Xu J."/>
            <person name="Minx P."/>
            <person name="Pepin K.H."/>
            <person name="Johnson M."/>
            <person name="Thiruvilangam P."/>
            <person name="Bhonagiri V."/>
            <person name="Nash W.E."/>
            <person name="Mardis E.R."/>
            <person name="Wilson R.K."/>
        </authorList>
    </citation>
    <scope>NUCLEOTIDE SEQUENCE [LARGE SCALE GENOMIC DNA]</scope>
    <source>
        <strain evidence="2 3">DSM 17855</strain>
    </source>
</reference>
<dbReference type="AlphaFoldDB" id="B6W5Z3"/>
<keyword evidence="1" id="KW-0812">Transmembrane</keyword>
<dbReference type="Proteomes" id="UP000004849">
    <property type="component" value="Unassembled WGS sequence"/>
</dbReference>
<feature type="transmembrane region" description="Helical" evidence="1">
    <location>
        <begin position="36"/>
        <end position="63"/>
    </location>
</feature>
<accession>B6W5Z3</accession>
<evidence type="ECO:0000256" key="1">
    <source>
        <dbReference type="SAM" id="Phobius"/>
    </source>
</evidence>
<keyword evidence="1" id="KW-1133">Transmembrane helix</keyword>
<sequence length="72" mass="8399">YLFILVVIMSLLLVAEIPMFSLKFKSLAWKQNKVSYIFLIVCIPLLIFFKISSFAAIILWYIILSLLTKKRA</sequence>
<keyword evidence="1" id="KW-0472">Membrane</keyword>
<feature type="non-terminal residue" evidence="2">
    <location>
        <position position="1"/>
    </location>
</feature>
<reference evidence="2 3" key="1">
    <citation type="submission" date="2008-10" db="EMBL/GenBank/DDBJ databases">
        <title>Draft genome sequence of Bacteroides dorei (DSM 17855).</title>
        <authorList>
            <person name="Sudarsanam P."/>
            <person name="Ley R."/>
            <person name="Guruge J."/>
            <person name="Turnbaugh P.J."/>
            <person name="Mahowald M."/>
            <person name="Liep D."/>
            <person name="Gordon J."/>
        </authorList>
    </citation>
    <scope>NUCLEOTIDE SEQUENCE [LARGE SCALE GENOMIC DNA]</scope>
    <source>
        <strain evidence="2 3">DSM 17855</strain>
    </source>
</reference>